<proteinExistence type="predicted"/>
<evidence type="ECO:0000313" key="3">
    <source>
        <dbReference type="Proteomes" id="UP000094819"/>
    </source>
</evidence>
<comment type="caution">
    <text evidence="2">The sequence shown here is derived from an EMBL/GenBank/DDBJ whole genome shotgun (WGS) entry which is preliminary data.</text>
</comment>
<dbReference type="AlphaFoldDB" id="A0A1E3JMD2"/>
<feature type="region of interest" description="Disordered" evidence="1">
    <location>
        <begin position="122"/>
        <end position="141"/>
    </location>
</feature>
<dbReference type="RefSeq" id="XP_019033068.1">
    <property type="nucleotide sequence ID" value="XM_019174689.1"/>
</dbReference>
<dbReference type="EMBL" id="AWGH01000006">
    <property type="protein sequence ID" value="ODO01816.1"/>
    <property type="molecule type" value="Genomic_DNA"/>
</dbReference>
<evidence type="ECO:0000256" key="1">
    <source>
        <dbReference type="SAM" id="MobiDB-lite"/>
    </source>
</evidence>
<evidence type="ECO:0000313" key="2">
    <source>
        <dbReference type="EMBL" id="ODO01816.1"/>
    </source>
</evidence>
<dbReference type="Proteomes" id="UP000094819">
    <property type="component" value="Unassembled WGS sequence"/>
</dbReference>
<accession>A0A1E3JMD2</accession>
<keyword evidence="3" id="KW-1185">Reference proteome</keyword>
<name>A0A1E3JMD2_9TREE</name>
<dbReference type="GeneID" id="30191756"/>
<gene>
    <name evidence="2" type="ORF">L198_02543</name>
</gene>
<reference evidence="2 3" key="1">
    <citation type="submission" date="2016-06" db="EMBL/GenBank/DDBJ databases">
        <title>Evolution of pathogenesis and genome organization in the Tremellales.</title>
        <authorList>
            <person name="Cuomo C."/>
            <person name="Litvintseva A."/>
            <person name="Heitman J."/>
            <person name="Chen Y."/>
            <person name="Sun S."/>
            <person name="Springer D."/>
            <person name="Dromer F."/>
            <person name="Young S."/>
            <person name="Zeng Q."/>
            <person name="Chapman S."/>
            <person name="Gujja S."/>
            <person name="Saif S."/>
            <person name="Birren B."/>
        </authorList>
    </citation>
    <scope>NUCLEOTIDE SEQUENCE [LARGE SCALE GENOMIC DNA]</scope>
    <source>
        <strain evidence="2 3">CBS 7118</strain>
    </source>
</reference>
<protein>
    <submittedName>
        <fullName evidence="2">Uncharacterized protein</fullName>
    </submittedName>
</protein>
<sequence>MQQEKASDEGECPIQTSITDVQAILQRGKDQAEFNDSLVSKDKYFRFKTSIEPALPICPADSTCTNLGKELGITKNKRSFEIFVERGLHRTMIDDLYGHGYMTCQSHSDWTPAVGEESLSYQKAVKSPPARQKRMVINDDA</sequence>
<organism evidence="2 3">
    <name type="scientific">Cryptococcus wingfieldii CBS 7118</name>
    <dbReference type="NCBI Taxonomy" id="1295528"/>
    <lineage>
        <taxon>Eukaryota</taxon>
        <taxon>Fungi</taxon>
        <taxon>Dikarya</taxon>
        <taxon>Basidiomycota</taxon>
        <taxon>Agaricomycotina</taxon>
        <taxon>Tremellomycetes</taxon>
        <taxon>Tremellales</taxon>
        <taxon>Cryptococcaceae</taxon>
        <taxon>Cryptococcus</taxon>
    </lineage>
</organism>